<dbReference type="GO" id="GO:0009252">
    <property type="term" value="P:peptidoglycan biosynthetic process"/>
    <property type="evidence" value="ECO:0007669"/>
    <property type="project" value="UniProtKB-UniRule"/>
</dbReference>
<reference evidence="9 10" key="1">
    <citation type="journal article" date="2016" name="Nat. Commun.">
        <title>Thousands of microbial genomes shed light on interconnected biogeochemical processes in an aquifer system.</title>
        <authorList>
            <person name="Anantharaman K."/>
            <person name="Brown C.T."/>
            <person name="Hug L.A."/>
            <person name="Sharon I."/>
            <person name="Castelle C.J."/>
            <person name="Probst A.J."/>
            <person name="Thomas B.C."/>
            <person name="Singh A."/>
            <person name="Wilkins M.J."/>
            <person name="Karaoz U."/>
            <person name="Brodie E.L."/>
            <person name="Williams K.H."/>
            <person name="Hubbard S.S."/>
            <person name="Banfield J.F."/>
        </authorList>
    </citation>
    <scope>NUCLEOTIDE SEQUENCE [LARGE SCALE GENOMIC DNA]</scope>
</reference>
<comment type="cofactor">
    <cofactor evidence="6">
        <name>Mg(2+)</name>
        <dbReference type="ChEBI" id="CHEBI:18420"/>
    </cofactor>
    <cofactor evidence="6">
        <name>Mn(2+)</name>
        <dbReference type="ChEBI" id="CHEBI:29035"/>
    </cofactor>
    <text evidence="6">Binds 2 magnesium or manganese ions per subunit.</text>
</comment>
<keyword evidence="4" id="KW-0963">Cytoplasm</keyword>
<feature type="binding site" evidence="6">
    <location>
        <position position="282"/>
    </location>
    <ligand>
        <name>Mg(2+)</name>
        <dbReference type="ChEBI" id="CHEBI:18420"/>
        <label>1</label>
    </ligand>
</feature>
<dbReference type="NCBIfam" id="NF002378">
    <property type="entry name" value="PRK01372.1"/>
    <property type="match status" value="1"/>
</dbReference>
<dbReference type="Pfam" id="PF07478">
    <property type="entry name" value="Dala_Dala_lig_C"/>
    <property type="match status" value="1"/>
</dbReference>
<evidence type="ECO:0000256" key="1">
    <source>
        <dbReference type="ARBA" id="ARBA00010871"/>
    </source>
</evidence>
<evidence type="ECO:0000256" key="4">
    <source>
        <dbReference type="HAMAP-Rule" id="MF_00047"/>
    </source>
</evidence>
<keyword evidence="2 4" id="KW-0436">Ligase</keyword>
<keyword evidence="6" id="KW-0460">Magnesium</keyword>
<dbReference type="InterPro" id="IPR005905">
    <property type="entry name" value="D_ala_D_ala"/>
</dbReference>
<dbReference type="GO" id="GO:0071555">
    <property type="term" value="P:cell wall organization"/>
    <property type="evidence" value="ECO:0007669"/>
    <property type="project" value="UniProtKB-KW"/>
</dbReference>
<accession>A0A1G2CWA7</accession>
<dbReference type="AlphaFoldDB" id="A0A1G2CWA7"/>
<keyword evidence="4" id="KW-0573">Peptidoglycan synthesis</keyword>
<dbReference type="EMBL" id="MHLI01000017">
    <property type="protein sequence ID" value="OGZ04931.1"/>
    <property type="molecule type" value="Genomic_DNA"/>
</dbReference>
<keyword evidence="6" id="KW-0464">Manganese</keyword>
<feature type="domain" description="ATP-grasp" evidence="8">
    <location>
        <begin position="111"/>
        <end position="315"/>
    </location>
</feature>
<feature type="binding site" evidence="6">
    <location>
        <position position="282"/>
    </location>
    <ligand>
        <name>Mg(2+)</name>
        <dbReference type="ChEBI" id="CHEBI:18420"/>
        <label>2</label>
    </ligand>
</feature>
<proteinExistence type="inferred from homology"/>
<dbReference type="PANTHER" id="PTHR23132">
    <property type="entry name" value="D-ALANINE--D-ALANINE LIGASE"/>
    <property type="match status" value="1"/>
</dbReference>
<keyword evidence="6" id="KW-0479">Metal-binding</keyword>
<sequence length="321" mass="34551">MEKIRVGVVRGGPSSEYEVSLNTGANVLRSLDQNKYAPVDIILTKGGEWLMNGMQTDFANIAAHVDVIWNALHGTYGEDGKIQQLFEQFGMPYTGSASLPSAIGMHKGLAKERFVENGLLVPRGDIVVGGVDIADAAFEIYRNRNFPLIVKPVTGGSSVGTTIVRSFPELASAIEIAAQFGDVLVEDVISGKEATVCVIDSGAEGEYFVLYPIEIVPQGSKEFFDYEAKYGGATSEICPGRFTLGMHSTLRDMAVKAHRAIGARHYSRTDFIISDDGIYTLEINTLPGLTDESLIPKALAAGGVAFPEFLDHVIGLCVVSR</sequence>
<dbReference type="InterPro" id="IPR011761">
    <property type="entry name" value="ATP-grasp"/>
</dbReference>
<dbReference type="GO" id="GO:0008360">
    <property type="term" value="P:regulation of cell shape"/>
    <property type="evidence" value="ECO:0007669"/>
    <property type="project" value="UniProtKB-KW"/>
</dbReference>
<evidence type="ECO:0000256" key="5">
    <source>
        <dbReference type="PIRSR" id="PIRSR039102-1"/>
    </source>
</evidence>
<keyword evidence="7" id="KW-0547">Nucleotide-binding</keyword>
<evidence type="ECO:0000313" key="10">
    <source>
        <dbReference type="Proteomes" id="UP000177122"/>
    </source>
</evidence>
<dbReference type="Gene3D" id="3.30.1490.20">
    <property type="entry name" value="ATP-grasp fold, A domain"/>
    <property type="match status" value="1"/>
</dbReference>
<comment type="subcellular location">
    <subcellularLocation>
        <location evidence="4">Cytoplasm</location>
    </subcellularLocation>
</comment>
<keyword evidence="3 4" id="KW-0961">Cell wall biogenesis/degradation</keyword>
<feature type="active site" evidence="5">
    <location>
        <position position="157"/>
    </location>
</feature>
<evidence type="ECO:0000313" key="9">
    <source>
        <dbReference type="EMBL" id="OGZ04931.1"/>
    </source>
</evidence>
<dbReference type="GO" id="GO:0008716">
    <property type="term" value="F:D-alanine-D-alanine ligase activity"/>
    <property type="evidence" value="ECO:0007669"/>
    <property type="project" value="UniProtKB-UniRule"/>
</dbReference>
<dbReference type="GO" id="GO:0005524">
    <property type="term" value="F:ATP binding"/>
    <property type="evidence" value="ECO:0007669"/>
    <property type="project" value="UniProtKB-UniRule"/>
</dbReference>
<evidence type="ECO:0000259" key="8">
    <source>
        <dbReference type="PROSITE" id="PS50975"/>
    </source>
</evidence>
<feature type="active site" evidence="5">
    <location>
        <position position="293"/>
    </location>
</feature>
<dbReference type="PIRSF" id="PIRSF039102">
    <property type="entry name" value="Ddl/VanB"/>
    <property type="match status" value="1"/>
</dbReference>
<evidence type="ECO:0000256" key="7">
    <source>
        <dbReference type="PROSITE-ProRule" id="PRU00409"/>
    </source>
</evidence>
<dbReference type="InterPro" id="IPR011127">
    <property type="entry name" value="Dala_Dala_lig_N"/>
</dbReference>
<feature type="binding site" evidence="6">
    <location>
        <position position="284"/>
    </location>
    <ligand>
        <name>Mg(2+)</name>
        <dbReference type="ChEBI" id="CHEBI:18420"/>
        <label>2</label>
    </ligand>
</feature>
<name>A0A1G2CWA7_9BACT</name>
<dbReference type="PROSITE" id="PS50975">
    <property type="entry name" value="ATP_GRASP"/>
    <property type="match status" value="1"/>
</dbReference>
<comment type="function">
    <text evidence="4">Cell wall formation.</text>
</comment>
<keyword evidence="7" id="KW-0067">ATP-binding</keyword>
<dbReference type="GO" id="GO:0046872">
    <property type="term" value="F:metal ion binding"/>
    <property type="evidence" value="ECO:0007669"/>
    <property type="project" value="UniProtKB-KW"/>
</dbReference>
<evidence type="ECO:0000256" key="2">
    <source>
        <dbReference type="ARBA" id="ARBA00022598"/>
    </source>
</evidence>
<dbReference type="InterPro" id="IPR016185">
    <property type="entry name" value="PreATP-grasp_dom_sf"/>
</dbReference>
<evidence type="ECO:0000256" key="3">
    <source>
        <dbReference type="ARBA" id="ARBA00023316"/>
    </source>
</evidence>
<dbReference type="InterPro" id="IPR011095">
    <property type="entry name" value="Dala_Dala_lig_C"/>
</dbReference>
<comment type="pathway">
    <text evidence="4">Cell wall biogenesis; peptidoglycan biosynthesis.</text>
</comment>
<dbReference type="SUPFAM" id="SSF56059">
    <property type="entry name" value="Glutathione synthetase ATP-binding domain-like"/>
    <property type="match status" value="1"/>
</dbReference>
<dbReference type="Gene3D" id="3.30.470.20">
    <property type="entry name" value="ATP-grasp fold, B domain"/>
    <property type="match status" value="1"/>
</dbReference>
<organism evidence="9 10">
    <name type="scientific">Candidatus Lloydbacteria bacterium RIFCSPHIGHO2_01_FULL_49_22</name>
    <dbReference type="NCBI Taxonomy" id="1798658"/>
    <lineage>
        <taxon>Bacteria</taxon>
        <taxon>Candidatus Lloydiibacteriota</taxon>
    </lineage>
</organism>
<dbReference type="GO" id="GO:0005737">
    <property type="term" value="C:cytoplasm"/>
    <property type="evidence" value="ECO:0007669"/>
    <property type="project" value="UniProtKB-SubCell"/>
</dbReference>
<protein>
    <recommendedName>
        <fullName evidence="4">D-alanine--D-alanine ligase</fullName>
        <ecNumber evidence="4">6.3.2.4</ecNumber>
    </recommendedName>
    <alternativeName>
        <fullName evidence="4">D-Ala-D-Ala ligase</fullName>
    </alternativeName>
    <alternativeName>
        <fullName evidence="4">D-alanylalanine synthetase</fullName>
    </alternativeName>
</protein>
<dbReference type="HAMAP" id="MF_00047">
    <property type="entry name" value="Dala_Dala_lig"/>
    <property type="match status" value="1"/>
</dbReference>
<dbReference type="Proteomes" id="UP000177122">
    <property type="component" value="Unassembled WGS sequence"/>
</dbReference>
<feature type="active site" evidence="5">
    <location>
        <position position="16"/>
    </location>
</feature>
<keyword evidence="4" id="KW-0133">Cell shape</keyword>
<feature type="binding site" evidence="6">
    <location>
        <position position="270"/>
    </location>
    <ligand>
        <name>Mg(2+)</name>
        <dbReference type="ChEBI" id="CHEBI:18420"/>
        <label>1</label>
    </ligand>
</feature>
<dbReference type="UniPathway" id="UPA00219"/>
<dbReference type="Gene3D" id="3.40.50.20">
    <property type="match status" value="1"/>
</dbReference>
<comment type="similarity">
    <text evidence="1 4">Belongs to the D-alanine--D-alanine ligase family.</text>
</comment>
<dbReference type="InterPro" id="IPR013815">
    <property type="entry name" value="ATP_grasp_subdomain_1"/>
</dbReference>
<dbReference type="Pfam" id="PF01820">
    <property type="entry name" value="Dala_Dala_lig_N"/>
    <property type="match status" value="2"/>
</dbReference>
<comment type="catalytic activity">
    <reaction evidence="4">
        <text>2 D-alanine + ATP = D-alanyl-D-alanine + ADP + phosphate + H(+)</text>
        <dbReference type="Rhea" id="RHEA:11224"/>
        <dbReference type="ChEBI" id="CHEBI:15378"/>
        <dbReference type="ChEBI" id="CHEBI:30616"/>
        <dbReference type="ChEBI" id="CHEBI:43474"/>
        <dbReference type="ChEBI" id="CHEBI:57416"/>
        <dbReference type="ChEBI" id="CHEBI:57822"/>
        <dbReference type="ChEBI" id="CHEBI:456216"/>
        <dbReference type="EC" id="6.3.2.4"/>
    </reaction>
</comment>
<dbReference type="PANTHER" id="PTHR23132:SF23">
    <property type="entry name" value="D-ALANINE--D-ALANINE LIGASE B"/>
    <property type="match status" value="1"/>
</dbReference>
<gene>
    <name evidence="4" type="primary">ddl</name>
    <name evidence="9" type="ORF">A2845_04310</name>
</gene>
<dbReference type="SUPFAM" id="SSF52440">
    <property type="entry name" value="PreATP-grasp domain"/>
    <property type="match status" value="1"/>
</dbReference>
<comment type="caution">
    <text evidence="9">The sequence shown here is derived from an EMBL/GenBank/DDBJ whole genome shotgun (WGS) entry which is preliminary data.</text>
</comment>
<evidence type="ECO:0000256" key="6">
    <source>
        <dbReference type="PIRSR" id="PIRSR039102-3"/>
    </source>
</evidence>
<dbReference type="EC" id="6.3.2.4" evidence="4"/>